<gene>
    <name evidence="1" type="ORF">BpHYR1_041073</name>
</gene>
<comment type="caution">
    <text evidence="1">The sequence shown here is derived from an EMBL/GenBank/DDBJ whole genome shotgun (WGS) entry which is preliminary data.</text>
</comment>
<proteinExistence type="predicted"/>
<dbReference type="AlphaFoldDB" id="A0A3M7Q2K1"/>
<dbReference type="Proteomes" id="UP000276133">
    <property type="component" value="Unassembled WGS sequence"/>
</dbReference>
<evidence type="ECO:0000313" key="2">
    <source>
        <dbReference type="Proteomes" id="UP000276133"/>
    </source>
</evidence>
<evidence type="ECO:0000313" key="1">
    <source>
        <dbReference type="EMBL" id="RNA05399.1"/>
    </source>
</evidence>
<sequence>MNLIKQKIELLLSISNTINLTKSKESDQITLDDEILNDVESFPLQKVLRESSQGNPKFKTNKLNFLFTSIFSFTK</sequence>
<name>A0A3M7Q2K1_BRAPC</name>
<organism evidence="1 2">
    <name type="scientific">Brachionus plicatilis</name>
    <name type="common">Marine rotifer</name>
    <name type="synonym">Brachionus muelleri</name>
    <dbReference type="NCBI Taxonomy" id="10195"/>
    <lineage>
        <taxon>Eukaryota</taxon>
        <taxon>Metazoa</taxon>
        <taxon>Spiralia</taxon>
        <taxon>Gnathifera</taxon>
        <taxon>Rotifera</taxon>
        <taxon>Eurotatoria</taxon>
        <taxon>Monogononta</taxon>
        <taxon>Pseudotrocha</taxon>
        <taxon>Ploima</taxon>
        <taxon>Brachionidae</taxon>
        <taxon>Brachionus</taxon>
    </lineage>
</organism>
<dbReference type="EMBL" id="REGN01007738">
    <property type="protein sequence ID" value="RNA05399.1"/>
    <property type="molecule type" value="Genomic_DNA"/>
</dbReference>
<protein>
    <submittedName>
        <fullName evidence="1">Uncharacterized protein</fullName>
    </submittedName>
</protein>
<reference evidence="1 2" key="1">
    <citation type="journal article" date="2018" name="Sci. Rep.">
        <title>Genomic signatures of local adaptation to the degree of environmental predictability in rotifers.</title>
        <authorList>
            <person name="Franch-Gras L."/>
            <person name="Hahn C."/>
            <person name="Garcia-Roger E.M."/>
            <person name="Carmona M.J."/>
            <person name="Serra M."/>
            <person name="Gomez A."/>
        </authorList>
    </citation>
    <scope>NUCLEOTIDE SEQUENCE [LARGE SCALE GENOMIC DNA]</scope>
    <source>
        <strain evidence="1">HYR1</strain>
    </source>
</reference>
<keyword evidence="2" id="KW-1185">Reference proteome</keyword>
<accession>A0A3M7Q2K1</accession>